<accession>A0ABT7HNX7</accession>
<reference evidence="1" key="1">
    <citation type="submission" date="2022-08" db="EMBL/GenBank/DDBJ databases">
        <authorList>
            <person name="Wang H."/>
        </authorList>
    </citation>
    <scope>NUCLEOTIDE SEQUENCE</scope>
    <source>
        <strain evidence="1">PS10</strain>
    </source>
</reference>
<dbReference type="RefSeq" id="WP_284936989.1">
    <property type="nucleotide sequence ID" value="NZ_JANURM010000002.1"/>
</dbReference>
<sequence length="144" mass="16552">MSAKKFNPTDLISLVELEISVMKRYYNHTKDAIALSLIYFKLPRENEGYEEILERILRNTDAVFEEGEHVVALLYATNKTGASKLLSGIQEFLNEKPLDIIASYPKDAKDAKTLITKFQDDIKDNYGVLLDCLRIDEPIDIYEF</sequence>
<name>A0ABT7HNX7_9BACT</name>
<organism evidence="1 2">
    <name type="scientific">Campylobacter gastrosuis</name>
    <dbReference type="NCBI Taxonomy" id="2974576"/>
    <lineage>
        <taxon>Bacteria</taxon>
        <taxon>Pseudomonadati</taxon>
        <taxon>Campylobacterota</taxon>
        <taxon>Epsilonproteobacteria</taxon>
        <taxon>Campylobacterales</taxon>
        <taxon>Campylobacteraceae</taxon>
        <taxon>Campylobacter</taxon>
    </lineage>
</organism>
<evidence type="ECO:0000313" key="2">
    <source>
        <dbReference type="Proteomes" id="UP001173801"/>
    </source>
</evidence>
<evidence type="ECO:0000313" key="1">
    <source>
        <dbReference type="EMBL" id="MDL0088340.1"/>
    </source>
</evidence>
<reference evidence="1" key="2">
    <citation type="journal article" date="2023" name="Microorganisms">
        <title>Isolation and Genomic Characteristics of Cat-Borne Campylobacter felis sp. nov. and Sheep-Borne Campylobacter ovis sp. nov.</title>
        <authorList>
            <person name="Wang H."/>
            <person name="Li Y."/>
            <person name="Gu Y."/>
            <person name="Zhou G."/>
            <person name="Chen X."/>
            <person name="Zhang X."/>
            <person name="Shao Z."/>
            <person name="Zhang J."/>
            <person name="Zhang M."/>
        </authorList>
    </citation>
    <scope>NUCLEOTIDE SEQUENCE</scope>
    <source>
        <strain evidence="1">PS10</strain>
    </source>
</reference>
<keyword evidence="2" id="KW-1185">Reference proteome</keyword>
<protein>
    <submittedName>
        <fullName evidence="1">Pyridoxal-5'-phosphate-dependent protein</fullName>
    </submittedName>
</protein>
<gene>
    <name evidence="1" type="ORF">NYG85_02980</name>
</gene>
<comment type="caution">
    <text evidence="1">The sequence shown here is derived from an EMBL/GenBank/DDBJ whole genome shotgun (WGS) entry which is preliminary data.</text>
</comment>
<proteinExistence type="predicted"/>
<dbReference type="EMBL" id="JANURM010000002">
    <property type="protein sequence ID" value="MDL0088340.1"/>
    <property type="molecule type" value="Genomic_DNA"/>
</dbReference>
<dbReference type="Proteomes" id="UP001173801">
    <property type="component" value="Unassembled WGS sequence"/>
</dbReference>